<name>A0A9P9ANK2_9HYPO</name>
<evidence type="ECO:0000313" key="1">
    <source>
        <dbReference type="EMBL" id="KAH6887010.1"/>
    </source>
</evidence>
<sequence>MTVFTETVPTATTTLTLSIGTAAKRDVAASPPKCMTNGVTYPASRITSACSCIGVPATTVSATYTASTETVTYTATVYTTPSATVTTWTTIRTGTTGGVFTVTVGPPYPTNRIINGDFEIGNADGWQLVPESWQGQISTWNVSPLVTGTKSYSVTGSGNSIGVLRQVEPIYLEAGRYNFGLTSSVLLFPNTVTGWGLSAVLDIINPTTGTNLTISLLPSEMGATRQIIRESRTWAVPMKRWFDIPENAAGYNEVSIRYLTFVPPVATIDGIFLQKANVA</sequence>
<protein>
    <submittedName>
        <fullName evidence="1">Uncharacterized protein</fullName>
    </submittedName>
</protein>
<reference evidence="1 2" key="1">
    <citation type="journal article" date="2021" name="Nat. Commun.">
        <title>Genetic determinants of endophytism in the Arabidopsis root mycobiome.</title>
        <authorList>
            <person name="Mesny F."/>
            <person name="Miyauchi S."/>
            <person name="Thiergart T."/>
            <person name="Pickel B."/>
            <person name="Atanasova L."/>
            <person name="Karlsson M."/>
            <person name="Huettel B."/>
            <person name="Barry K.W."/>
            <person name="Haridas S."/>
            <person name="Chen C."/>
            <person name="Bauer D."/>
            <person name="Andreopoulos W."/>
            <person name="Pangilinan J."/>
            <person name="LaButti K."/>
            <person name="Riley R."/>
            <person name="Lipzen A."/>
            <person name="Clum A."/>
            <person name="Drula E."/>
            <person name="Henrissat B."/>
            <person name="Kohler A."/>
            <person name="Grigoriev I.V."/>
            <person name="Martin F.M."/>
            <person name="Hacquard S."/>
        </authorList>
    </citation>
    <scope>NUCLEOTIDE SEQUENCE [LARGE SCALE GENOMIC DNA]</scope>
    <source>
        <strain evidence="1 2">MPI-CAGE-CH-0241</strain>
    </source>
</reference>
<dbReference type="Proteomes" id="UP000777438">
    <property type="component" value="Unassembled WGS sequence"/>
</dbReference>
<gene>
    <name evidence="1" type="ORF">B0T10DRAFT_575435</name>
</gene>
<evidence type="ECO:0000313" key="2">
    <source>
        <dbReference type="Proteomes" id="UP000777438"/>
    </source>
</evidence>
<dbReference type="OrthoDB" id="3562088at2759"/>
<dbReference type="AlphaFoldDB" id="A0A9P9ANK2"/>
<accession>A0A9P9ANK2</accession>
<comment type="caution">
    <text evidence="1">The sequence shown here is derived from an EMBL/GenBank/DDBJ whole genome shotgun (WGS) entry which is preliminary data.</text>
</comment>
<organism evidence="1 2">
    <name type="scientific">Thelonectria olida</name>
    <dbReference type="NCBI Taxonomy" id="1576542"/>
    <lineage>
        <taxon>Eukaryota</taxon>
        <taxon>Fungi</taxon>
        <taxon>Dikarya</taxon>
        <taxon>Ascomycota</taxon>
        <taxon>Pezizomycotina</taxon>
        <taxon>Sordariomycetes</taxon>
        <taxon>Hypocreomycetidae</taxon>
        <taxon>Hypocreales</taxon>
        <taxon>Nectriaceae</taxon>
        <taxon>Thelonectria</taxon>
    </lineage>
</organism>
<dbReference type="Gene3D" id="2.60.120.260">
    <property type="entry name" value="Galactose-binding domain-like"/>
    <property type="match status" value="1"/>
</dbReference>
<keyword evidence="2" id="KW-1185">Reference proteome</keyword>
<dbReference type="EMBL" id="JAGPYM010000015">
    <property type="protein sequence ID" value="KAH6887010.1"/>
    <property type="molecule type" value="Genomic_DNA"/>
</dbReference>
<proteinExistence type="predicted"/>